<feature type="transmembrane region" description="Helical" evidence="12">
    <location>
        <begin position="336"/>
        <end position="357"/>
    </location>
</feature>
<comment type="catalytic activity">
    <reaction evidence="11">
        <text>an alpha-D-Man-(1-&gt;2)-alpha-D-Man-(1-&gt;2)-alpha-D-Man-(1-&gt;3)-[alpha-D-Man-(1-&gt;2)-alpha-D-Man-(1-&gt;3)-alpha-D-Man-(1-&gt;6)]-beta-D-Man-(1-&gt;4)-beta-D-GlcNAc-(1-&gt;4)-alpha-D-GlcNAc-diphospho-di-trans,poly-cis-dolichol + a di-trans,poly-cis-dolichyl beta-D-mannosyl phosphate = an alpha-D-Man-(1-&gt;2)-alpha-D-Man-(1-&gt;2)-alpha-D-Man-(1-&gt;3)-[alpha-D-Man-(1-&gt;2)-alpha-D-Man-(1-&gt;3)-[alpha-D-Man-(1-&gt;6)]-alpha-D-Man-(1-&gt;6)]-beta-D-Man-(1-&gt;4)-beta-D-GlcNAc-(1-&gt;4)-alpha-D-GlcNAc-diphospho-di-trans,poly-cis-dolichol + a di-trans,poly-cis-dolichyl phosphate + H(+)</text>
        <dbReference type="Rhea" id="RHEA:29535"/>
        <dbReference type="Rhea" id="RHEA-COMP:19498"/>
        <dbReference type="Rhea" id="RHEA-COMP:19501"/>
        <dbReference type="Rhea" id="RHEA-COMP:19518"/>
        <dbReference type="Rhea" id="RHEA-COMP:19519"/>
        <dbReference type="ChEBI" id="CHEBI:15378"/>
        <dbReference type="ChEBI" id="CHEBI:57683"/>
        <dbReference type="ChEBI" id="CHEBI:58211"/>
        <dbReference type="ChEBI" id="CHEBI:132517"/>
        <dbReference type="ChEBI" id="CHEBI:132519"/>
        <dbReference type="EC" id="2.4.1.260"/>
    </reaction>
    <physiologicalReaction direction="left-to-right" evidence="11">
        <dbReference type="Rhea" id="RHEA:29536"/>
    </physiologicalReaction>
</comment>
<sequence>MALLDNCMYLVMLGHLLMCPYTKVEESFNLQAMHDILYHQFNISQYDHLEFPGVVPRTFIGPLLVSAVASPFVYLANMANLTKFTSQYIVRAVMGCVVLWTFLQYKKTVTRVIGPAVGRWLLMITASQFHFFFYMSRPLPNIFALALVMMAMRSYLAGHYGSFIWWSAGSILLFRAELTLLMGLLLLLALGTRRLSLLSSLSTAIPAGIVCLGVTVLVDSYFWRVWLWPEGQVLWYNTVLNKSANWGTSPFLWYFTSVIPRALASSLVFVPFSVHMDTRCGALTLAALGFVGLYSFLPHKELRFIIYIFPVLNTAAAVVCSRMWMLRRKSRFRECLALIAVGHLFVNFAITGGLLYVSKHNYPGGDALNQLHQAERTTPDVSVHIDVFSAQTGVSRFGQLCPSWRYDKTEDLPPGGKEMNQFSHLLVGVSSQETTEIIPYKSTHAVISVVEGFSRIQLLWTKFPPVSVVTEPKIYILKKRQEKSK</sequence>
<comment type="similarity">
    <text evidence="3 12">Belongs to the glycosyltransferase 22 family.</text>
</comment>
<evidence type="ECO:0000256" key="11">
    <source>
        <dbReference type="ARBA" id="ARBA00048899"/>
    </source>
</evidence>
<dbReference type="Proteomes" id="UP001209878">
    <property type="component" value="Unassembled WGS sequence"/>
</dbReference>
<organism evidence="13 14">
    <name type="scientific">Ridgeia piscesae</name>
    <name type="common">Tubeworm</name>
    <dbReference type="NCBI Taxonomy" id="27915"/>
    <lineage>
        <taxon>Eukaryota</taxon>
        <taxon>Metazoa</taxon>
        <taxon>Spiralia</taxon>
        <taxon>Lophotrochozoa</taxon>
        <taxon>Annelida</taxon>
        <taxon>Polychaeta</taxon>
        <taxon>Sedentaria</taxon>
        <taxon>Canalipalpata</taxon>
        <taxon>Sabellida</taxon>
        <taxon>Siboglinidae</taxon>
        <taxon>Ridgeia</taxon>
    </lineage>
</organism>
<evidence type="ECO:0000256" key="1">
    <source>
        <dbReference type="ARBA" id="ARBA00004477"/>
    </source>
</evidence>
<keyword evidence="9 12" id="KW-0472">Membrane</keyword>
<feature type="transmembrane region" description="Helical" evidence="12">
    <location>
        <begin position="251"/>
        <end position="273"/>
    </location>
</feature>
<evidence type="ECO:0000256" key="4">
    <source>
        <dbReference type="ARBA" id="ARBA00022676"/>
    </source>
</evidence>
<comment type="subcellular location">
    <subcellularLocation>
        <location evidence="1 12">Endoplasmic reticulum membrane</location>
        <topology evidence="1 12">Multi-pass membrane protein</topology>
    </subcellularLocation>
</comment>
<feature type="transmembrane region" description="Helical" evidence="12">
    <location>
        <begin position="117"/>
        <end position="135"/>
    </location>
</feature>
<proteinExistence type="inferred from homology"/>
<evidence type="ECO:0000256" key="6">
    <source>
        <dbReference type="ARBA" id="ARBA00022692"/>
    </source>
</evidence>
<reference evidence="13" key="1">
    <citation type="journal article" date="2023" name="Mol. Biol. Evol.">
        <title>Third-Generation Sequencing Reveals the Adaptive Role of the Epigenome in Three Deep-Sea Polychaetes.</title>
        <authorList>
            <person name="Perez M."/>
            <person name="Aroh O."/>
            <person name="Sun Y."/>
            <person name="Lan Y."/>
            <person name="Juniper S.K."/>
            <person name="Young C.R."/>
            <person name="Angers B."/>
            <person name="Qian P.Y."/>
        </authorList>
    </citation>
    <scope>NUCLEOTIDE SEQUENCE</scope>
    <source>
        <strain evidence="13">R07B-5</strain>
    </source>
</reference>
<dbReference type="GO" id="GO:0006487">
    <property type="term" value="P:protein N-linked glycosylation"/>
    <property type="evidence" value="ECO:0007669"/>
    <property type="project" value="TreeGrafter"/>
</dbReference>
<comment type="pathway">
    <text evidence="2">Protein modification; protein glycosylation.</text>
</comment>
<dbReference type="EMBL" id="JAODUO010000323">
    <property type="protein sequence ID" value="KAK2183111.1"/>
    <property type="molecule type" value="Genomic_DNA"/>
</dbReference>
<protein>
    <recommendedName>
        <fullName evidence="12">Mannosyltransferase</fullName>
        <ecNumber evidence="12">2.4.1.-</ecNumber>
    </recommendedName>
</protein>
<dbReference type="GO" id="GO:0005789">
    <property type="term" value="C:endoplasmic reticulum membrane"/>
    <property type="evidence" value="ECO:0007669"/>
    <property type="project" value="UniProtKB-SubCell"/>
</dbReference>
<keyword evidence="14" id="KW-1185">Reference proteome</keyword>
<keyword evidence="8 12" id="KW-1133">Transmembrane helix</keyword>
<evidence type="ECO:0000256" key="8">
    <source>
        <dbReference type="ARBA" id="ARBA00022989"/>
    </source>
</evidence>
<dbReference type="InterPro" id="IPR005599">
    <property type="entry name" value="GPI_mannosylTrfase"/>
</dbReference>
<keyword evidence="7 12" id="KW-0256">Endoplasmic reticulum</keyword>
<feature type="transmembrane region" description="Helical" evidence="12">
    <location>
        <begin position="172"/>
        <end position="190"/>
    </location>
</feature>
<comment type="function">
    <text evidence="10">Mannosyltransferase that operates in the biosynthetic pathway of dolichol-linked oligosaccharides, the glycan precursors employed in protein asparagine (N)-glycosylation. The assembly of dolichol-linked oligosaccharides begins on the cytosolic side of the endoplasmic reticulum membrane and finishes in its lumen. The sequential addition of sugars to dolichol pyrophosphate produces dolichol-linked oligosaccharides containing fourteen sugars, including two GlcNAcs, nine mannoses and three glucoses. Once assembled, the oligosaccharide is transferred from the lipid to nascent proteins by oligosaccharyltransferases. In the lumen of the endoplasmic reticulum, adds the eighth mannose residue in an alpha-1,6 linkage onto Man(7)GlcNAc(2)-PP-dolichol to produce Man(8)GlcNAc(2)-PP-dolichol.</text>
</comment>
<name>A0AAD9L561_RIDPI</name>
<dbReference type="Pfam" id="PF03901">
    <property type="entry name" value="Glyco_transf_22"/>
    <property type="match status" value="1"/>
</dbReference>
<evidence type="ECO:0000256" key="2">
    <source>
        <dbReference type="ARBA" id="ARBA00004922"/>
    </source>
</evidence>
<feature type="transmembrane region" description="Helical" evidence="12">
    <location>
        <begin position="280"/>
        <end position="298"/>
    </location>
</feature>
<evidence type="ECO:0000256" key="7">
    <source>
        <dbReference type="ARBA" id="ARBA00022824"/>
    </source>
</evidence>
<evidence type="ECO:0000313" key="14">
    <source>
        <dbReference type="Proteomes" id="UP001209878"/>
    </source>
</evidence>
<dbReference type="PANTHER" id="PTHR22760">
    <property type="entry name" value="GLYCOSYLTRANSFERASE"/>
    <property type="match status" value="1"/>
</dbReference>
<gene>
    <name evidence="13" type="ORF">NP493_323g04019</name>
</gene>
<comment type="caution">
    <text evidence="13">The sequence shown here is derived from an EMBL/GenBank/DDBJ whole genome shotgun (WGS) entry which is preliminary data.</text>
</comment>
<evidence type="ECO:0000256" key="5">
    <source>
        <dbReference type="ARBA" id="ARBA00022679"/>
    </source>
</evidence>
<accession>A0AAD9L561</accession>
<keyword evidence="5" id="KW-0808">Transferase</keyword>
<keyword evidence="6 12" id="KW-0812">Transmembrane</keyword>
<evidence type="ECO:0000256" key="9">
    <source>
        <dbReference type="ARBA" id="ARBA00023136"/>
    </source>
</evidence>
<evidence type="ECO:0000256" key="12">
    <source>
        <dbReference type="RuleBase" id="RU363075"/>
    </source>
</evidence>
<feature type="transmembrane region" description="Helical" evidence="12">
    <location>
        <begin position="197"/>
        <end position="218"/>
    </location>
</feature>
<feature type="transmembrane region" description="Helical" evidence="12">
    <location>
        <begin position="88"/>
        <end position="105"/>
    </location>
</feature>
<dbReference type="GO" id="GO:0052917">
    <property type="term" value="F:dol-P-Man:Man(7)GlcNAc(2)-PP-Dol alpha-1,6-mannosyltransferase activity"/>
    <property type="evidence" value="ECO:0007669"/>
    <property type="project" value="UniProtKB-EC"/>
</dbReference>
<feature type="transmembrane region" description="Helical" evidence="12">
    <location>
        <begin position="142"/>
        <end position="166"/>
    </location>
</feature>
<feature type="transmembrane region" description="Helical" evidence="12">
    <location>
        <begin position="59"/>
        <end position="76"/>
    </location>
</feature>
<dbReference type="EC" id="2.4.1.-" evidence="12"/>
<dbReference type="PANTHER" id="PTHR22760:SF1">
    <property type="entry name" value="DOL-P-MAN:MAN(7)GLCNAC(2)-PP-DOL ALPHA-1,6-MANNOSYLTRANSFERASE"/>
    <property type="match status" value="1"/>
</dbReference>
<keyword evidence="4 12" id="KW-0328">Glycosyltransferase</keyword>
<dbReference type="AlphaFoldDB" id="A0AAD9L561"/>
<evidence type="ECO:0000256" key="3">
    <source>
        <dbReference type="ARBA" id="ARBA00007063"/>
    </source>
</evidence>
<evidence type="ECO:0000256" key="10">
    <source>
        <dbReference type="ARBA" id="ARBA00044721"/>
    </source>
</evidence>
<feature type="transmembrane region" description="Helical" evidence="12">
    <location>
        <begin position="304"/>
        <end position="324"/>
    </location>
</feature>
<evidence type="ECO:0000313" key="13">
    <source>
        <dbReference type="EMBL" id="KAK2183111.1"/>
    </source>
</evidence>